<evidence type="ECO:0000313" key="2">
    <source>
        <dbReference type="Proteomes" id="UP000538666"/>
    </source>
</evidence>
<dbReference type="RefSeq" id="WP_050057438.1">
    <property type="nucleotide sequence ID" value="NZ_JACHEK010000001.1"/>
</dbReference>
<gene>
    <name evidence="1" type="ORF">HNQ77_000112</name>
</gene>
<sequence>MANATNLNKDSVGRRKFLKSGMLAGGAALGAGLLAGGKSATAQNGGGGLTKGDVAILRFLAAAELIESDLWVQYAELGGLTSGMPIEVDPNQQLNSYQAALSNLDPDGPQYITSNTLDEISHANFLNGYLESKNEDPVNFDEFRTLQGSQASGAQDIGRLTNLMHLNVDTSWYIRYRSATNPDFGATFPQAIKINNRTAIPITNADFDGSDHIQVIANTAAFHFGYIEQGGSSLYAALSQKASSLEVLKITLGIGGDEIMHFLEWVDFAGNGVQAPVAPRSANGLTFPNFFQPLNPLVQPSLIFPVPCEFISPNLPHCSVIRPLDDKFAGAVATIASFTADGLFVGQSKKFLSTLQTLAEEADAAKREL</sequence>
<dbReference type="PROSITE" id="PS51318">
    <property type="entry name" value="TAT"/>
    <property type="match status" value="1"/>
</dbReference>
<reference evidence="1 2" key="1">
    <citation type="submission" date="2020-08" db="EMBL/GenBank/DDBJ databases">
        <title>Genomic Encyclopedia of Type Strains, Phase IV (KMG-IV): sequencing the most valuable type-strain genomes for metagenomic binning, comparative biology and taxonomic classification.</title>
        <authorList>
            <person name="Goeker M."/>
        </authorList>
    </citation>
    <scope>NUCLEOTIDE SEQUENCE [LARGE SCALE GENOMIC DNA]</scope>
    <source>
        <strain evidence="1 2">DSM 103733</strain>
    </source>
</reference>
<evidence type="ECO:0008006" key="3">
    <source>
        <dbReference type="Google" id="ProtNLM"/>
    </source>
</evidence>
<protein>
    <recommendedName>
        <fullName evidence="3">Ferritin-like domain-containing protein</fullName>
    </recommendedName>
</protein>
<evidence type="ECO:0000313" key="1">
    <source>
        <dbReference type="EMBL" id="MBB6142174.1"/>
    </source>
</evidence>
<accession>A0A841JW17</accession>
<name>A0A841JW17_9BACT</name>
<proteinExistence type="predicted"/>
<dbReference type="EMBL" id="JACHEK010000001">
    <property type="protein sequence ID" value="MBB6142174.1"/>
    <property type="molecule type" value="Genomic_DNA"/>
</dbReference>
<dbReference type="OrthoDB" id="109710at2"/>
<dbReference type="Proteomes" id="UP000538666">
    <property type="component" value="Unassembled WGS sequence"/>
</dbReference>
<keyword evidence="2" id="KW-1185">Reference proteome</keyword>
<comment type="caution">
    <text evidence="1">The sequence shown here is derived from an EMBL/GenBank/DDBJ whole genome shotgun (WGS) entry which is preliminary data.</text>
</comment>
<dbReference type="AlphaFoldDB" id="A0A841JW17"/>
<dbReference type="InterPro" id="IPR006311">
    <property type="entry name" value="TAT_signal"/>
</dbReference>
<organism evidence="1 2">
    <name type="scientific">Silvibacterium bohemicum</name>
    <dbReference type="NCBI Taxonomy" id="1577686"/>
    <lineage>
        <taxon>Bacteria</taxon>
        <taxon>Pseudomonadati</taxon>
        <taxon>Acidobacteriota</taxon>
        <taxon>Terriglobia</taxon>
        <taxon>Terriglobales</taxon>
        <taxon>Acidobacteriaceae</taxon>
        <taxon>Silvibacterium</taxon>
    </lineage>
</organism>